<comment type="caution">
    <text evidence="1">The sequence shown here is derived from an EMBL/GenBank/DDBJ whole genome shotgun (WGS) entry which is preliminary data.</text>
</comment>
<gene>
    <name evidence="1" type="ORF">Glove_88g1</name>
</gene>
<accession>A0A397JCP9</accession>
<dbReference type="Proteomes" id="UP000266861">
    <property type="component" value="Unassembled WGS sequence"/>
</dbReference>
<keyword evidence="2" id="KW-1185">Reference proteome</keyword>
<sequence length="100" mass="11240">MENNIIVQLSSEISVQVSIPTLAQITQNKLDSILNVPDNYIHNGGFLLFFNTLQSLIYANPEIPNRHANLALAAVIAWKRSSNEYRLEFSRLAREAGIDN</sequence>
<proteinExistence type="predicted"/>
<name>A0A397JCP9_9GLOM</name>
<dbReference type="AlphaFoldDB" id="A0A397JCP9"/>
<evidence type="ECO:0000313" key="2">
    <source>
        <dbReference type="Proteomes" id="UP000266861"/>
    </source>
</evidence>
<organism evidence="1 2">
    <name type="scientific">Diversispora epigaea</name>
    <dbReference type="NCBI Taxonomy" id="1348612"/>
    <lineage>
        <taxon>Eukaryota</taxon>
        <taxon>Fungi</taxon>
        <taxon>Fungi incertae sedis</taxon>
        <taxon>Mucoromycota</taxon>
        <taxon>Glomeromycotina</taxon>
        <taxon>Glomeromycetes</taxon>
        <taxon>Diversisporales</taxon>
        <taxon>Diversisporaceae</taxon>
        <taxon>Diversispora</taxon>
    </lineage>
</organism>
<evidence type="ECO:0000313" key="1">
    <source>
        <dbReference type="EMBL" id="RHZ83696.1"/>
    </source>
</evidence>
<reference evidence="1 2" key="1">
    <citation type="submission" date="2018-08" db="EMBL/GenBank/DDBJ databases">
        <title>Genome and evolution of the arbuscular mycorrhizal fungus Diversispora epigaea (formerly Glomus versiforme) and its bacterial endosymbionts.</title>
        <authorList>
            <person name="Sun X."/>
            <person name="Fei Z."/>
            <person name="Harrison M."/>
        </authorList>
    </citation>
    <scope>NUCLEOTIDE SEQUENCE [LARGE SCALE GENOMIC DNA]</scope>
    <source>
        <strain evidence="1 2">IT104</strain>
    </source>
</reference>
<dbReference type="EMBL" id="PQFF01000084">
    <property type="protein sequence ID" value="RHZ83696.1"/>
    <property type="molecule type" value="Genomic_DNA"/>
</dbReference>
<protein>
    <submittedName>
        <fullName evidence="1">Uncharacterized protein</fullName>
    </submittedName>
</protein>